<protein>
    <submittedName>
        <fullName evidence="2">Uncharacterized protein</fullName>
    </submittedName>
</protein>
<gene>
    <name evidence="2" type="ORF">BECKDK2373C_GA0170839_10804</name>
</gene>
<sequence>MPYQNIDATLSPKDIEAIKAHIDAIVKKLLFLVNLTPKERKALFKAGPDSVSFVQNALNAAQDHPGILPGNFSTDEFKRDVDLFAALTDVGAVIASLASEVDDTRLAVGSEAMQEASQVYTYVKAAAKTTPGLKPVAEQLGERFRQAKKKKKPDAPEE</sequence>
<feature type="region of interest" description="Disordered" evidence="1">
    <location>
        <begin position="134"/>
        <end position="158"/>
    </location>
</feature>
<accession>A0A450T194</accession>
<dbReference type="EMBL" id="CAADEY010000080">
    <property type="protein sequence ID" value="VFJ60289.1"/>
    <property type="molecule type" value="Genomic_DNA"/>
</dbReference>
<proteinExistence type="predicted"/>
<evidence type="ECO:0000313" key="2">
    <source>
        <dbReference type="EMBL" id="VFJ60289.1"/>
    </source>
</evidence>
<dbReference type="AlphaFoldDB" id="A0A450T194"/>
<reference evidence="2" key="1">
    <citation type="submission" date="2019-02" db="EMBL/GenBank/DDBJ databases">
        <authorList>
            <person name="Gruber-Vodicka R. H."/>
            <person name="Seah K. B. B."/>
        </authorList>
    </citation>
    <scope>NUCLEOTIDE SEQUENCE</scope>
    <source>
        <strain evidence="2">BECK_DK161</strain>
    </source>
</reference>
<name>A0A450T194_9GAMM</name>
<evidence type="ECO:0000256" key="1">
    <source>
        <dbReference type="SAM" id="MobiDB-lite"/>
    </source>
</evidence>
<organism evidence="2">
    <name type="scientific">Candidatus Kentrum sp. DK</name>
    <dbReference type="NCBI Taxonomy" id="2126562"/>
    <lineage>
        <taxon>Bacteria</taxon>
        <taxon>Pseudomonadati</taxon>
        <taxon>Pseudomonadota</taxon>
        <taxon>Gammaproteobacteria</taxon>
        <taxon>Candidatus Kentrum</taxon>
    </lineage>
</organism>